<dbReference type="GeneID" id="19460589"/>
<dbReference type="InterPro" id="IPR035247">
    <property type="entry name" value="PRMT5_TIM"/>
</dbReference>
<evidence type="ECO:0000259" key="9">
    <source>
        <dbReference type="Pfam" id="PF05185"/>
    </source>
</evidence>
<feature type="domain" description="PRMT5 oligomerisation" evidence="11">
    <location>
        <begin position="580"/>
        <end position="786"/>
    </location>
</feature>
<dbReference type="GO" id="GO:0005634">
    <property type="term" value="C:nucleus"/>
    <property type="evidence" value="ECO:0007669"/>
    <property type="project" value="EnsemblFungi"/>
</dbReference>
<dbReference type="RefSeq" id="XP_008086938.1">
    <property type="nucleotide sequence ID" value="XM_008088747.1"/>
</dbReference>
<keyword evidence="1 4" id="KW-0489">Methyltransferase</keyword>
<feature type="binding site" evidence="6">
    <location>
        <position position="418"/>
    </location>
    <ligand>
        <name>S-adenosyl-L-methionine</name>
        <dbReference type="ChEBI" id="CHEBI:59789"/>
    </ligand>
</feature>
<feature type="active site" description="Proton donor/acceptor" evidence="5">
    <location>
        <position position="556"/>
    </location>
</feature>
<evidence type="ECO:0000256" key="2">
    <source>
        <dbReference type="ARBA" id="ARBA00022679"/>
    </source>
</evidence>
<dbReference type="InterPro" id="IPR025799">
    <property type="entry name" value="Arg_MeTrfase"/>
</dbReference>
<dbReference type="GO" id="GO:0051286">
    <property type="term" value="C:cell tip"/>
    <property type="evidence" value="ECO:0007669"/>
    <property type="project" value="EnsemblFungi"/>
</dbReference>
<evidence type="ECO:0000256" key="8">
    <source>
        <dbReference type="SAM" id="MobiDB-lite"/>
    </source>
</evidence>
<dbReference type="PANTHER" id="PTHR10738:SF0">
    <property type="entry name" value="PROTEIN ARGININE N-METHYLTRANSFERASE 5"/>
    <property type="match status" value="1"/>
</dbReference>
<feature type="site" description="Critical for specifying symmetric addition of methyl groups" evidence="7">
    <location>
        <position position="421"/>
    </location>
</feature>
<feature type="binding site" evidence="6">
    <location>
        <begin position="427"/>
        <end position="428"/>
    </location>
    <ligand>
        <name>S-adenosyl-L-methionine</name>
        <dbReference type="ChEBI" id="CHEBI:59789"/>
    </ligand>
</feature>
<dbReference type="EMBL" id="KE145371">
    <property type="protein sequence ID" value="EPE25619.1"/>
    <property type="molecule type" value="Genomic_DNA"/>
</dbReference>
<feature type="domain" description="PRMT5 TIM barrel" evidence="10">
    <location>
        <begin position="44"/>
        <end position="384"/>
    </location>
</feature>
<feature type="compositionally biased region" description="Basic and acidic residues" evidence="8">
    <location>
        <begin position="357"/>
        <end position="370"/>
    </location>
</feature>
<keyword evidence="2 4" id="KW-0808">Transferase</keyword>
<evidence type="ECO:0000313" key="13">
    <source>
        <dbReference type="Proteomes" id="UP000016922"/>
    </source>
</evidence>
<evidence type="ECO:0000256" key="4">
    <source>
        <dbReference type="PIRNR" id="PIRNR015894"/>
    </source>
</evidence>
<keyword evidence="3 4" id="KW-0949">S-adenosyl-L-methionine</keyword>
<dbReference type="GO" id="GO:1903360">
    <property type="term" value="P:protein localization to lateral cortical node"/>
    <property type="evidence" value="ECO:0007669"/>
    <property type="project" value="EnsemblFungi"/>
</dbReference>
<feature type="region of interest" description="Disordered" evidence="8">
    <location>
        <begin position="323"/>
        <end position="370"/>
    </location>
</feature>
<dbReference type="GO" id="GO:1990463">
    <property type="term" value="C:lateral cortical node"/>
    <property type="evidence" value="ECO:0007669"/>
    <property type="project" value="EnsemblFungi"/>
</dbReference>
<dbReference type="GO" id="GO:2000100">
    <property type="term" value="P:regulation of establishment or maintenance of bipolar cell polarity regulating cell shape"/>
    <property type="evidence" value="ECO:0007669"/>
    <property type="project" value="EnsemblFungi"/>
</dbReference>
<organism evidence="12 13">
    <name type="scientific">Glarea lozoyensis (strain ATCC 20868 / MF5171)</name>
    <dbReference type="NCBI Taxonomy" id="1116229"/>
    <lineage>
        <taxon>Eukaryota</taxon>
        <taxon>Fungi</taxon>
        <taxon>Dikarya</taxon>
        <taxon>Ascomycota</taxon>
        <taxon>Pezizomycotina</taxon>
        <taxon>Leotiomycetes</taxon>
        <taxon>Helotiales</taxon>
        <taxon>Helotiaceae</taxon>
        <taxon>Glarea</taxon>
    </lineage>
</organism>
<protein>
    <recommendedName>
        <fullName evidence="4">Protein arginine N-methyltransferase</fullName>
    </recommendedName>
</protein>
<gene>
    <name evidence="12" type="ORF">GLAREA_01531</name>
</gene>
<dbReference type="InterPro" id="IPR029063">
    <property type="entry name" value="SAM-dependent_MTases_sf"/>
</dbReference>
<dbReference type="Pfam" id="PF17285">
    <property type="entry name" value="PRMT5_TIM"/>
    <property type="match status" value="1"/>
</dbReference>
<dbReference type="FunFam" id="2.70.160.11:FF:000018">
    <property type="entry name" value="Protein arginine N-methyltransferase"/>
    <property type="match status" value="1"/>
</dbReference>
<comment type="similarity">
    <text evidence="4">Belongs to the class I-like SAM-binding methyltransferase superfamily.</text>
</comment>
<evidence type="ECO:0000256" key="6">
    <source>
        <dbReference type="PIRSR" id="PIRSR015894-2"/>
    </source>
</evidence>
<dbReference type="Gene3D" id="2.70.160.11">
    <property type="entry name" value="Hnrnp arginine n-methyltransferase1"/>
    <property type="match status" value="1"/>
</dbReference>
<dbReference type="GO" id="GO:0071470">
    <property type="term" value="P:cellular response to osmotic stress"/>
    <property type="evidence" value="ECO:0007669"/>
    <property type="project" value="EnsemblFungi"/>
</dbReference>
<feature type="binding site" evidence="6">
    <location>
        <position position="489"/>
    </location>
    <ligand>
        <name>S-adenosyl-L-methionine</name>
        <dbReference type="ChEBI" id="CHEBI:59789"/>
    </ligand>
</feature>
<dbReference type="AlphaFoldDB" id="S3CK73"/>
<dbReference type="Gene3D" id="3.20.20.150">
    <property type="entry name" value="Divalent-metal-dependent TIM barrel enzymes"/>
    <property type="match status" value="1"/>
</dbReference>
<feature type="compositionally biased region" description="Low complexity" evidence="8">
    <location>
        <begin position="334"/>
        <end position="356"/>
    </location>
</feature>
<dbReference type="KEGG" id="glz:GLAREA_01531"/>
<dbReference type="Proteomes" id="UP000016922">
    <property type="component" value="Unassembled WGS sequence"/>
</dbReference>
<dbReference type="GO" id="GO:0006355">
    <property type="term" value="P:regulation of DNA-templated transcription"/>
    <property type="evidence" value="ECO:0007669"/>
    <property type="project" value="TreeGrafter"/>
</dbReference>
<dbReference type="GO" id="GO:1903359">
    <property type="term" value="P:lateral cortical node assembly"/>
    <property type="evidence" value="ECO:0007669"/>
    <property type="project" value="EnsemblFungi"/>
</dbReference>
<proteinExistence type="inferred from homology"/>
<dbReference type="eggNOG" id="KOG0822">
    <property type="taxonomic scope" value="Eukaryota"/>
</dbReference>
<dbReference type="InterPro" id="IPR007857">
    <property type="entry name" value="Arg_MeTrfase_PRMT5"/>
</dbReference>
<dbReference type="InterPro" id="IPR035248">
    <property type="entry name" value="PRMT5_C"/>
</dbReference>
<evidence type="ECO:0000256" key="1">
    <source>
        <dbReference type="ARBA" id="ARBA00022603"/>
    </source>
</evidence>
<evidence type="ECO:0000259" key="10">
    <source>
        <dbReference type="Pfam" id="PF17285"/>
    </source>
</evidence>
<dbReference type="GO" id="GO:0016274">
    <property type="term" value="F:protein-arginine N-methyltransferase activity"/>
    <property type="evidence" value="ECO:0007669"/>
    <property type="project" value="InterPro"/>
</dbReference>
<dbReference type="PROSITE" id="PS51678">
    <property type="entry name" value="SAM_MT_PRMT"/>
    <property type="match status" value="1"/>
</dbReference>
<evidence type="ECO:0000259" key="11">
    <source>
        <dbReference type="Pfam" id="PF17286"/>
    </source>
</evidence>
<dbReference type="FunFam" id="3.40.50.150:FF:000149">
    <property type="entry name" value="Protein arginine N-methyltransferase"/>
    <property type="match status" value="1"/>
</dbReference>
<dbReference type="GO" id="GO:0005829">
    <property type="term" value="C:cytosol"/>
    <property type="evidence" value="ECO:0007669"/>
    <property type="project" value="TreeGrafter"/>
</dbReference>
<dbReference type="Pfam" id="PF05185">
    <property type="entry name" value="PRMT5"/>
    <property type="match status" value="1"/>
</dbReference>
<dbReference type="OrthoDB" id="1368803at2759"/>
<evidence type="ECO:0000256" key="3">
    <source>
        <dbReference type="ARBA" id="ARBA00022691"/>
    </source>
</evidence>
<evidence type="ECO:0000256" key="7">
    <source>
        <dbReference type="PIRSR" id="PIRSR015894-3"/>
    </source>
</evidence>
<dbReference type="PANTHER" id="PTHR10738">
    <property type="entry name" value="PROTEIN ARGININE N-METHYLTRANSFERASE 5"/>
    <property type="match status" value="1"/>
</dbReference>
<dbReference type="GO" id="GO:0032259">
    <property type="term" value="P:methylation"/>
    <property type="evidence" value="ECO:0007669"/>
    <property type="project" value="UniProtKB-KW"/>
</dbReference>
<dbReference type="InterPro" id="IPR035075">
    <property type="entry name" value="PRMT5"/>
</dbReference>
<dbReference type="GO" id="GO:0071521">
    <property type="term" value="C:Cdc42 GTPase complex"/>
    <property type="evidence" value="ECO:0007669"/>
    <property type="project" value="EnsemblFungi"/>
</dbReference>
<feature type="domain" description="PRMT5 arginine-N-methyltransferase" evidence="9">
    <location>
        <begin position="392"/>
        <end position="577"/>
    </location>
</feature>
<dbReference type="Gene3D" id="3.40.50.150">
    <property type="entry name" value="Vaccinia Virus protein VP39"/>
    <property type="match status" value="1"/>
</dbReference>
<dbReference type="HOGENOM" id="CLU_010247_2_1_1"/>
<feature type="binding site" evidence="6">
    <location>
        <begin position="516"/>
        <end position="517"/>
    </location>
    <ligand>
        <name>S-adenosyl-L-methionine</name>
        <dbReference type="ChEBI" id="CHEBI:59789"/>
    </ligand>
</feature>
<dbReference type="SUPFAM" id="SSF53335">
    <property type="entry name" value="S-adenosyl-L-methionine-dependent methyltransferases"/>
    <property type="match status" value="1"/>
</dbReference>
<keyword evidence="13" id="KW-1185">Reference proteome</keyword>
<dbReference type="GO" id="GO:0061246">
    <property type="term" value="P:establishment or maintenance of bipolar cell polarity regulating cell shape"/>
    <property type="evidence" value="ECO:0007669"/>
    <property type="project" value="EnsemblFungi"/>
</dbReference>
<evidence type="ECO:0000256" key="5">
    <source>
        <dbReference type="PIRSR" id="PIRSR015894-1"/>
    </source>
</evidence>
<reference evidence="12 13" key="1">
    <citation type="journal article" date="2013" name="BMC Genomics">
        <title>Genomics-driven discovery of the pneumocandin biosynthetic gene cluster in the fungus Glarea lozoyensis.</title>
        <authorList>
            <person name="Chen L."/>
            <person name="Yue Q."/>
            <person name="Zhang X."/>
            <person name="Xiang M."/>
            <person name="Wang C."/>
            <person name="Li S."/>
            <person name="Che Y."/>
            <person name="Ortiz-Lopez F.J."/>
            <person name="Bills G.F."/>
            <person name="Liu X."/>
            <person name="An Z."/>
        </authorList>
    </citation>
    <scope>NUCLEOTIDE SEQUENCE [LARGE SCALE GENOMIC DNA]</scope>
    <source>
        <strain evidence="13">ATCC 20868 / MF5171</strain>
    </source>
</reference>
<dbReference type="PIRSF" id="PIRSF015894">
    <property type="entry name" value="Skb1_MeTrfase"/>
    <property type="match status" value="1"/>
</dbReference>
<dbReference type="OMA" id="IKYAWYE"/>
<feature type="active site" description="Proton donor/acceptor" evidence="5">
    <location>
        <position position="547"/>
    </location>
</feature>
<evidence type="ECO:0000313" key="12">
    <source>
        <dbReference type="EMBL" id="EPE25619.1"/>
    </source>
</evidence>
<accession>S3CK73</accession>
<dbReference type="STRING" id="1116229.S3CK73"/>
<dbReference type="Pfam" id="PF17286">
    <property type="entry name" value="PRMT5_C"/>
    <property type="match status" value="1"/>
</dbReference>
<sequence length="798" mass="87660">MTSQNLEPESPVEDYTPTFYIGHHESKRPLPVTDFVLRQAHDVGYDMVTSPITSPYFHSRVLTLISTYLSELSQNESKSGSIPPAPIIPPLDPVDTPLTPSDSLSQIIAYSSPWIDLCSPDPLISNISRQVLNIEIAYAAFCGVGHIIIPGPRNYSSGTNENNGLIQYARAIQEALAIGSYLQMAIQIPMYGHEEVKEMTGDLQPFARTLDATTPNPKASKHIDLFETWDAWNFIRSVCKYNSRLSVGLGIPRHLPLDSLQSRWFAEPLRLLSFTPSSFLKNKGGHPVLGKAHQALLSRYMRSKHPPWLLLSDVGPIPGLDDPTALTPVADGFPSPSAVADASRSSSMSASPTPAESADHTTKQKSKSKDSAAHLIYMRYLQRNQPPRTAIEKFGSGYQDYLQAPLQPLTDNLESVTYEVFEKDPVKYDWYERAIEEALSDWASQKKPTSNLNGSVVIAVAGSGRGPLVTRALKASQTTGVAVEVWAVEKNPNAYVLLQRHNEEDWGRVVNVVKSDMRAWKGPLRSASGAAASPVPIYGKVDIIVSELLGSFADNELSPECLDGVQHVLAPQFGISIPSSYTAHLTPILAPRLHSDISQRAITDTTATETPYVVMLHAIDYLATSVPDHPRIQQAWEFTHPLPASTLAIAEARRSGGVSGGGGGSMAGGDGANEHNTRYSRLNFVCKDRGVVNGIAGYFEAVLYDGGENGKVELSTRPDTIDAKSKDMISWFPIFFPLKNPLYFPDDSELEISVWRQTDDRKVWYEWLVEAFVMVGPNKRMRLGMSEVGSSRKVGCLM</sequence>
<name>S3CK73_GLAL2</name>